<feature type="transmembrane region" description="Helical" evidence="8">
    <location>
        <begin position="91"/>
        <end position="115"/>
    </location>
</feature>
<reference evidence="9 10" key="1">
    <citation type="submission" date="2020-08" db="EMBL/GenBank/DDBJ databases">
        <title>Genomic Encyclopedia of Type Strains, Phase IV (KMG-IV): sequencing the most valuable type-strain genomes for metagenomic binning, comparative biology and taxonomic classification.</title>
        <authorList>
            <person name="Goeker M."/>
        </authorList>
    </citation>
    <scope>NUCLEOTIDE SEQUENCE [LARGE SCALE GENOMIC DNA]</scope>
    <source>
        <strain evidence="9 10">DSM 23562</strain>
    </source>
</reference>
<evidence type="ECO:0000256" key="1">
    <source>
        <dbReference type="ARBA" id="ARBA00004141"/>
    </source>
</evidence>
<dbReference type="Pfam" id="PF03379">
    <property type="entry name" value="CcmB"/>
    <property type="match status" value="1"/>
</dbReference>
<feature type="transmembrane region" description="Helical" evidence="8">
    <location>
        <begin position="52"/>
        <end position="71"/>
    </location>
</feature>
<feature type="transmembrane region" description="Helical" evidence="8">
    <location>
        <begin position="20"/>
        <end position="40"/>
    </location>
</feature>
<sequence length="228" mass="23711">MLGVGAVFLKEVRTEWRTRVALSGVGLFVVGALVLLGLGLKQAKLDRLTPGALVWVLALFTAATGLGRAFVQEAERGTALALRLYASPNAVWLGKFAFNAVLLLVLNLLTAPVLFSLLELDLASVNVGILCCVLGMGTLAIAAVFTTMAALVAQTTARGGLLAALAFPLLVPAFQAGLNGTKAALGIGLEGVKSSAWQVAGADLAMLSLYTAAAVLLSLWLFDFIWND</sequence>
<dbReference type="PANTHER" id="PTHR30070">
    <property type="entry name" value="HEME EXPORTER PROTEIN B"/>
    <property type="match status" value="1"/>
</dbReference>
<dbReference type="EMBL" id="JACHGW010000002">
    <property type="protein sequence ID" value="MBB6050898.1"/>
    <property type="molecule type" value="Genomic_DNA"/>
</dbReference>
<feature type="transmembrane region" description="Helical" evidence="8">
    <location>
        <begin position="159"/>
        <end position="178"/>
    </location>
</feature>
<dbReference type="InterPro" id="IPR003544">
    <property type="entry name" value="Cyt_c_biogenesis_CcmB"/>
</dbReference>
<protein>
    <submittedName>
        <fullName evidence="9">Heme exporter protein B</fullName>
    </submittedName>
</protein>
<evidence type="ECO:0000256" key="6">
    <source>
        <dbReference type="ARBA" id="ARBA00022989"/>
    </source>
</evidence>
<comment type="caution">
    <text evidence="9">The sequence shown here is derived from an EMBL/GenBank/DDBJ whole genome shotgun (WGS) entry which is preliminary data.</text>
</comment>
<evidence type="ECO:0000256" key="3">
    <source>
        <dbReference type="ARBA" id="ARBA00022448"/>
    </source>
</evidence>
<keyword evidence="4 8" id="KW-0812">Transmembrane</keyword>
<accession>A0A7W9W6S5</accession>
<evidence type="ECO:0000256" key="8">
    <source>
        <dbReference type="SAM" id="Phobius"/>
    </source>
</evidence>
<feature type="transmembrane region" description="Helical" evidence="8">
    <location>
        <begin position="199"/>
        <end position="222"/>
    </location>
</feature>
<comment type="subcellular location">
    <subcellularLocation>
        <location evidence="1">Membrane</location>
        <topology evidence="1">Multi-pass membrane protein</topology>
    </subcellularLocation>
</comment>
<proteinExistence type="inferred from homology"/>
<organism evidence="9 10">
    <name type="scientific">Armatimonas rosea</name>
    <dbReference type="NCBI Taxonomy" id="685828"/>
    <lineage>
        <taxon>Bacteria</taxon>
        <taxon>Bacillati</taxon>
        <taxon>Armatimonadota</taxon>
        <taxon>Armatimonadia</taxon>
        <taxon>Armatimonadales</taxon>
        <taxon>Armatimonadaceae</taxon>
        <taxon>Armatimonas</taxon>
    </lineage>
</organism>
<dbReference type="Proteomes" id="UP000520814">
    <property type="component" value="Unassembled WGS sequence"/>
</dbReference>
<feature type="transmembrane region" description="Helical" evidence="8">
    <location>
        <begin position="127"/>
        <end position="153"/>
    </location>
</feature>
<evidence type="ECO:0000256" key="4">
    <source>
        <dbReference type="ARBA" id="ARBA00022692"/>
    </source>
</evidence>
<dbReference type="GO" id="GO:0005886">
    <property type="term" value="C:plasma membrane"/>
    <property type="evidence" value="ECO:0007669"/>
    <property type="project" value="TreeGrafter"/>
</dbReference>
<dbReference type="GO" id="GO:0015232">
    <property type="term" value="F:heme transmembrane transporter activity"/>
    <property type="evidence" value="ECO:0007669"/>
    <property type="project" value="InterPro"/>
</dbReference>
<keyword evidence="7 8" id="KW-0472">Membrane</keyword>
<evidence type="ECO:0000256" key="2">
    <source>
        <dbReference type="ARBA" id="ARBA00010544"/>
    </source>
</evidence>
<dbReference type="GO" id="GO:1903607">
    <property type="term" value="P:cytochrome c biosynthetic process"/>
    <property type="evidence" value="ECO:0007669"/>
    <property type="project" value="TreeGrafter"/>
</dbReference>
<dbReference type="PANTHER" id="PTHR30070:SF1">
    <property type="entry name" value="CYTOCHROME C BIOGENESIS B-RELATED"/>
    <property type="match status" value="1"/>
</dbReference>
<keyword evidence="5" id="KW-0201">Cytochrome c-type biogenesis</keyword>
<evidence type="ECO:0000256" key="5">
    <source>
        <dbReference type="ARBA" id="ARBA00022748"/>
    </source>
</evidence>
<keyword evidence="6 8" id="KW-1133">Transmembrane helix</keyword>
<dbReference type="AlphaFoldDB" id="A0A7W9W6S5"/>
<keyword evidence="10" id="KW-1185">Reference proteome</keyword>
<gene>
    <name evidence="9" type="ORF">HNQ39_002689</name>
</gene>
<evidence type="ECO:0000313" key="10">
    <source>
        <dbReference type="Proteomes" id="UP000520814"/>
    </source>
</evidence>
<dbReference type="RefSeq" id="WP_184196696.1">
    <property type="nucleotide sequence ID" value="NZ_JACHGW010000002.1"/>
</dbReference>
<dbReference type="GO" id="GO:0017004">
    <property type="term" value="P:cytochrome complex assembly"/>
    <property type="evidence" value="ECO:0007669"/>
    <property type="project" value="UniProtKB-KW"/>
</dbReference>
<keyword evidence="3" id="KW-0813">Transport</keyword>
<comment type="similarity">
    <text evidence="2">Belongs to the CcmB/CycW/HelB family.</text>
</comment>
<evidence type="ECO:0000256" key="7">
    <source>
        <dbReference type="ARBA" id="ARBA00023136"/>
    </source>
</evidence>
<name>A0A7W9W6S5_ARMRO</name>
<evidence type="ECO:0000313" key="9">
    <source>
        <dbReference type="EMBL" id="MBB6050898.1"/>
    </source>
</evidence>